<organism evidence="3 4">
    <name type="scientific">Tilletiaria anomala (strain ATCC 24038 / CBS 436.72 / UBC 951)</name>
    <dbReference type="NCBI Taxonomy" id="1037660"/>
    <lineage>
        <taxon>Eukaryota</taxon>
        <taxon>Fungi</taxon>
        <taxon>Dikarya</taxon>
        <taxon>Basidiomycota</taxon>
        <taxon>Ustilaginomycotina</taxon>
        <taxon>Exobasidiomycetes</taxon>
        <taxon>Georgefischeriales</taxon>
        <taxon>Tilletiariaceae</taxon>
        <taxon>Tilletiaria</taxon>
    </lineage>
</organism>
<dbReference type="Proteomes" id="UP000027361">
    <property type="component" value="Unassembled WGS sequence"/>
</dbReference>
<dbReference type="InParanoid" id="A0A066WF79"/>
<dbReference type="Pfam" id="PF14956">
    <property type="entry name" value="DUF4505"/>
    <property type="match status" value="2"/>
</dbReference>
<dbReference type="OrthoDB" id="10260024at2759"/>
<keyword evidence="4" id="KW-1185">Reference proteome</keyword>
<dbReference type="OMA" id="CFKNTEF"/>
<evidence type="ECO:0000313" key="3">
    <source>
        <dbReference type="EMBL" id="KDN52637.1"/>
    </source>
</evidence>
<evidence type="ECO:0000256" key="1">
    <source>
        <dbReference type="ARBA" id="ARBA00006322"/>
    </source>
</evidence>
<feature type="region of interest" description="Disordered" evidence="2">
    <location>
        <begin position="83"/>
        <end position="104"/>
    </location>
</feature>
<evidence type="ECO:0000313" key="4">
    <source>
        <dbReference type="Proteomes" id="UP000027361"/>
    </source>
</evidence>
<evidence type="ECO:0000256" key="2">
    <source>
        <dbReference type="SAM" id="MobiDB-lite"/>
    </source>
</evidence>
<dbReference type="AlphaFoldDB" id="A0A066WF79"/>
<dbReference type="EMBL" id="JMSN01000008">
    <property type="protein sequence ID" value="KDN52637.1"/>
    <property type="molecule type" value="Genomic_DNA"/>
</dbReference>
<dbReference type="HOGENOM" id="CLU_811785_0_0_1"/>
<comment type="caution">
    <text evidence="3">The sequence shown here is derived from an EMBL/GenBank/DDBJ whole genome shotgun (WGS) entry which is preliminary data.</text>
</comment>
<protein>
    <submittedName>
        <fullName evidence="3">Uncharacterized protein</fullName>
    </submittedName>
</protein>
<gene>
    <name evidence="3" type="ORF">K437DRAFT_254041</name>
</gene>
<dbReference type="GeneID" id="25263750"/>
<comment type="similarity">
    <text evidence="1">Belongs to the UPF0598 family.</text>
</comment>
<reference evidence="3 4" key="1">
    <citation type="submission" date="2014-05" db="EMBL/GenBank/DDBJ databases">
        <title>Draft genome sequence of a rare smut relative, Tilletiaria anomala UBC 951.</title>
        <authorList>
            <consortium name="DOE Joint Genome Institute"/>
            <person name="Toome M."/>
            <person name="Kuo A."/>
            <person name="Henrissat B."/>
            <person name="Lipzen A."/>
            <person name="Tritt A."/>
            <person name="Yoshinaga Y."/>
            <person name="Zane M."/>
            <person name="Barry K."/>
            <person name="Grigoriev I.V."/>
            <person name="Spatafora J.W."/>
            <person name="Aimea M.C."/>
        </authorList>
    </citation>
    <scope>NUCLEOTIDE SEQUENCE [LARGE SCALE GENOMIC DNA]</scope>
    <source>
        <strain evidence="3 4">UBC 951</strain>
    </source>
</reference>
<dbReference type="PANTHER" id="PTHR31449:SF3">
    <property type="entry name" value="UPF0598 PROTEIN C8ORF82"/>
    <property type="match status" value="1"/>
</dbReference>
<dbReference type="PANTHER" id="PTHR31449">
    <property type="entry name" value="UPF0598 PROTEIN C8ORF82"/>
    <property type="match status" value="1"/>
</dbReference>
<name>A0A066WF79_TILAU</name>
<accession>A0A066WF79</accession>
<dbReference type="RefSeq" id="XP_013245476.1">
    <property type="nucleotide sequence ID" value="XM_013390022.1"/>
</dbReference>
<proteinExistence type="inferred from homology"/>
<dbReference type="InterPro" id="IPR028108">
    <property type="entry name" value="DUF4505"/>
</dbReference>
<sequence length="342" mass="37657">MYKLRASRLCAVLPCFQHAPLMHGGGSGGRAWTAQLQSLAPLPHPRRRRLHPACPFGSPLSAALLVASPRAYCLSAALAKPQGAHPEQARGAGKVGCNGDGTHRDTKPRRLYRYVIDVHGQLFLHDTVPKNLTSCFKNTEFLDFFFMRLRPNDVDPAEANPSDAAVQPQQLSHDWTDELAGKLTHRKASALARSQGYQWISPCMGELNFVKSADTPIVYRDISHDGKLRWAGTLTTPFNPDQLFVHPATGRLYTLSPPSGAAATSLTARGQPSTNRFGDYSLLSSALVLQHLAAGLHMHDDLADRAPGDDAGSVEWHAKTHRLRLLDPRSIWLLHDNRKLRN</sequence>